<dbReference type="AlphaFoldDB" id="A0A7W4NRS6"/>
<dbReference type="PANTHER" id="PTHR36849:SF1">
    <property type="entry name" value="CYTOPLASMIC PROTEIN"/>
    <property type="match status" value="1"/>
</dbReference>
<accession>A0A7W4NRS6</accession>
<name>A0A7W4NRS6_9PROT</name>
<dbReference type="InterPro" id="IPR052552">
    <property type="entry name" value="YeaO-like"/>
</dbReference>
<dbReference type="EMBL" id="JABEQJ010000018">
    <property type="protein sequence ID" value="MBB2161293.1"/>
    <property type="molecule type" value="Genomic_DNA"/>
</dbReference>
<gene>
    <name evidence="1" type="ORF">HLH48_14125</name>
</gene>
<dbReference type="Proteomes" id="UP000589085">
    <property type="component" value="Unassembled WGS sequence"/>
</dbReference>
<evidence type="ECO:0000313" key="2">
    <source>
        <dbReference type="Proteomes" id="UP000589085"/>
    </source>
</evidence>
<dbReference type="PANTHER" id="PTHR36849">
    <property type="entry name" value="CYTOPLASMIC PROTEIN-RELATED"/>
    <property type="match status" value="1"/>
</dbReference>
<evidence type="ECO:0000313" key="1">
    <source>
        <dbReference type="EMBL" id="MBB2161293.1"/>
    </source>
</evidence>
<reference evidence="1 2" key="1">
    <citation type="submission" date="2020-04" db="EMBL/GenBank/DDBJ databases">
        <title>Description of novel Gluconacetobacter.</title>
        <authorList>
            <person name="Sombolestani A."/>
        </authorList>
    </citation>
    <scope>NUCLEOTIDE SEQUENCE [LARGE SCALE GENOMIC DNA]</scope>
    <source>
        <strain evidence="1 2">LMG 19747</strain>
    </source>
</reference>
<dbReference type="Pfam" id="PF22752">
    <property type="entry name" value="DUF488-N3i"/>
    <property type="match status" value="1"/>
</dbReference>
<organism evidence="1 2">
    <name type="scientific">Gluconacetobacter sacchari</name>
    <dbReference type="NCBI Taxonomy" id="92759"/>
    <lineage>
        <taxon>Bacteria</taxon>
        <taxon>Pseudomonadati</taxon>
        <taxon>Pseudomonadota</taxon>
        <taxon>Alphaproteobacteria</taxon>
        <taxon>Acetobacterales</taxon>
        <taxon>Acetobacteraceae</taxon>
        <taxon>Gluconacetobacter</taxon>
    </lineage>
</organism>
<proteinExistence type="predicted"/>
<sequence length="125" mass="14461">MVGKSREDHLSEIGLKRVYDAPEPDDGARVLVDRLWPRGMRKDALKMDLWLKDVAPSPDLRHWFGHDPDRWAEFRTRYRQELEAGNPDIARLVALAAGEKVTLLYAAHDEAHNHALVLRDFLRRA</sequence>
<protein>
    <submittedName>
        <fullName evidence="1">DUF488 domain-containing protein</fullName>
    </submittedName>
</protein>
<comment type="caution">
    <text evidence="1">The sequence shown here is derived from an EMBL/GenBank/DDBJ whole genome shotgun (WGS) entry which is preliminary data.</text>
</comment>
<dbReference type="RefSeq" id="WP_182998118.1">
    <property type="nucleotide sequence ID" value="NZ_JABEQJ010000018.1"/>
</dbReference>